<dbReference type="GO" id="GO:0008270">
    <property type="term" value="F:zinc ion binding"/>
    <property type="evidence" value="ECO:0007669"/>
    <property type="project" value="InterPro"/>
</dbReference>
<evidence type="ECO:0000259" key="8">
    <source>
        <dbReference type="PROSITE" id="PS00463"/>
    </source>
</evidence>
<dbReference type="Gene3D" id="4.10.240.10">
    <property type="entry name" value="Zn(2)-C6 fungal-type DNA-binding domain"/>
    <property type="match status" value="1"/>
</dbReference>
<feature type="compositionally biased region" description="Polar residues" evidence="6">
    <location>
        <begin position="1"/>
        <end position="12"/>
    </location>
</feature>
<protein>
    <recommendedName>
        <fullName evidence="8">Zn(2)-C6 fungal-type domain-containing protein</fullName>
    </recommendedName>
</protein>
<keyword evidence="3" id="KW-0238">DNA-binding</keyword>
<feature type="transmembrane region" description="Helical" evidence="7">
    <location>
        <begin position="560"/>
        <end position="580"/>
    </location>
</feature>
<dbReference type="Proteomes" id="UP000235786">
    <property type="component" value="Unassembled WGS sequence"/>
</dbReference>
<keyword evidence="5" id="KW-0539">Nucleus</keyword>
<dbReference type="GO" id="GO:0000981">
    <property type="term" value="F:DNA-binding transcription factor activity, RNA polymerase II-specific"/>
    <property type="evidence" value="ECO:0007669"/>
    <property type="project" value="InterPro"/>
</dbReference>
<dbReference type="EMBL" id="KZ613946">
    <property type="protein sequence ID" value="PMD39425.1"/>
    <property type="molecule type" value="Genomic_DNA"/>
</dbReference>
<feature type="region of interest" description="Disordered" evidence="6">
    <location>
        <begin position="1"/>
        <end position="20"/>
    </location>
</feature>
<dbReference type="InterPro" id="IPR051089">
    <property type="entry name" value="prtT"/>
</dbReference>
<evidence type="ECO:0000256" key="1">
    <source>
        <dbReference type="ARBA" id="ARBA00004123"/>
    </source>
</evidence>
<dbReference type="OrthoDB" id="3429912at2759"/>
<reference evidence="9 10" key="1">
    <citation type="submission" date="2016-04" db="EMBL/GenBank/DDBJ databases">
        <title>A degradative enzymes factory behind the ericoid mycorrhizal symbiosis.</title>
        <authorList>
            <consortium name="DOE Joint Genome Institute"/>
            <person name="Martino E."/>
            <person name="Morin E."/>
            <person name="Grelet G."/>
            <person name="Kuo A."/>
            <person name="Kohler A."/>
            <person name="Daghino S."/>
            <person name="Barry K."/>
            <person name="Choi C."/>
            <person name="Cichocki N."/>
            <person name="Clum A."/>
            <person name="Copeland A."/>
            <person name="Hainaut M."/>
            <person name="Haridas S."/>
            <person name="Labutti K."/>
            <person name="Lindquist E."/>
            <person name="Lipzen A."/>
            <person name="Khouja H.-R."/>
            <person name="Murat C."/>
            <person name="Ohm R."/>
            <person name="Olson A."/>
            <person name="Spatafora J."/>
            <person name="Veneault-Fourrey C."/>
            <person name="Henrissat B."/>
            <person name="Grigoriev I."/>
            <person name="Martin F."/>
            <person name="Perotto S."/>
        </authorList>
    </citation>
    <scope>NUCLEOTIDE SEQUENCE [LARGE SCALE GENOMIC DNA]</scope>
    <source>
        <strain evidence="9 10">F</strain>
    </source>
</reference>
<feature type="compositionally biased region" description="Polar residues" evidence="6">
    <location>
        <begin position="130"/>
        <end position="139"/>
    </location>
</feature>
<evidence type="ECO:0000256" key="3">
    <source>
        <dbReference type="ARBA" id="ARBA00023125"/>
    </source>
</evidence>
<evidence type="ECO:0000256" key="2">
    <source>
        <dbReference type="ARBA" id="ARBA00023015"/>
    </source>
</evidence>
<dbReference type="SUPFAM" id="SSF57701">
    <property type="entry name" value="Zn2/Cys6 DNA-binding domain"/>
    <property type="match status" value="1"/>
</dbReference>
<comment type="subcellular location">
    <subcellularLocation>
        <location evidence="1">Nucleus</location>
    </subcellularLocation>
</comment>
<evidence type="ECO:0000313" key="10">
    <source>
        <dbReference type="Proteomes" id="UP000235786"/>
    </source>
</evidence>
<name>A0A2J6RLN0_HYAVF</name>
<keyword evidence="7" id="KW-0812">Transmembrane</keyword>
<feature type="domain" description="Zn(2)-C6 fungal-type" evidence="8">
    <location>
        <begin position="22"/>
        <end position="52"/>
    </location>
</feature>
<sequence>MEIQSPSSSNATDKGENQKQAACLRCRQSKTRCLRDAGDVKCKKCAQTQAECIVPEYRVGRKKGIKNKRDGLEKAVYQIEQAIKRSKTGEHGSEGDQDAQHLRSLLNEAQGLLPRQLPNGLDPSFRHQRTQSQDQSPSDENFEVDDAENPLQLLARASDLSALPNQASYTVSHSSLSQTRNPTMASDPELQAFFGPFRPSLDVGTDIDPIDLGLATEEEANTLFQYFYDNLAHTRWGLDPLLHTPDFVRKQSLFLFTSVMAVSAIFIPTAAALSKRLRSHCKLLARDVIVNRNRSPEIVLAFMVNIPWMAPGKHWADDETCSYMASALTIAMDISLNKLIVPSPSESLAGVHEIRPPSECITARKALDIDGFQDVEPVSEMGRRLLRRRERIWLALVCLARGRSFTVPVTSIIEHCDNWHQSPESDIWDGSLVASTMLRRDLVNLISDVKKTCDSNRTHAVDGSTIAQSLQEMIDSFFNNWYSTWSFATGGMKDNSIPPYVEILVTHGRLSIYSSVINHPTAPVEVKRFFRAAGLSASLNVMRAAVQGEGRLKSMPNNTAIMISFAACFAFYLSTIGSTGNISLAPSIRRLIEESADVLERIGSNPPHRNGTSALYGRHLREVVGSAPQVIEPRGVPGRNQPQYLMQQTQIPTQVYQNRDLGLGQIEAEFLQFSAMSDDQITEAINNAGQELETYMPTFQMDDKTGLDWLDWFNMDVNG</sequence>
<dbReference type="PANTHER" id="PTHR31845:SF17">
    <property type="entry name" value="ZN(II)2CYS6 TRANSCRIPTION FACTOR (EUROFUNG)"/>
    <property type="match status" value="1"/>
</dbReference>
<dbReference type="PANTHER" id="PTHR31845">
    <property type="entry name" value="FINGER DOMAIN PROTEIN, PUTATIVE-RELATED"/>
    <property type="match status" value="1"/>
</dbReference>
<feature type="transmembrane region" description="Helical" evidence="7">
    <location>
        <begin position="253"/>
        <end position="273"/>
    </location>
</feature>
<dbReference type="PROSITE" id="PS00463">
    <property type="entry name" value="ZN2_CY6_FUNGAL_1"/>
    <property type="match status" value="1"/>
</dbReference>
<keyword evidence="7" id="KW-1133">Transmembrane helix</keyword>
<dbReference type="GO" id="GO:0000976">
    <property type="term" value="F:transcription cis-regulatory region binding"/>
    <property type="evidence" value="ECO:0007669"/>
    <property type="project" value="TreeGrafter"/>
</dbReference>
<keyword evidence="7" id="KW-0472">Membrane</keyword>
<dbReference type="InterPro" id="IPR001138">
    <property type="entry name" value="Zn2Cys6_DnaBD"/>
</dbReference>
<proteinExistence type="predicted"/>
<evidence type="ECO:0000313" key="9">
    <source>
        <dbReference type="EMBL" id="PMD39425.1"/>
    </source>
</evidence>
<organism evidence="9 10">
    <name type="scientific">Hyaloscypha variabilis (strain UAMH 11265 / GT02V1 / F)</name>
    <name type="common">Meliniomyces variabilis</name>
    <dbReference type="NCBI Taxonomy" id="1149755"/>
    <lineage>
        <taxon>Eukaryota</taxon>
        <taxon>Fungi</taxon>
        <taxon>Dikarya</taxon>
        <taxon>Ascomycota</taxon>
        <taxon>Pezizomycotina</taxon>
        <taxon>Leotiomycetes</taxon>
        <taxon>Helotiales</taxon>
        <taxon>Hyaloscyphaceae</taxon>
        <taxon>Hyaloscypha</taxon>
        <taxon>Hyaloscypha variabilis</taxon>
    </lineage>
</organism>
<gene>
    <name evidence="9" type="ORF">L207DRAFT_428940</name>
</gene>
<dbReference type="InterPro" id="IPR036864">
    <property type="entry name" value="Zn2-C6_fun-type_DNA-bd_sf"/>
</dbReference>
<evidence type="ECO:0000256" key="7">
    <source>
        <dbReference type="SAM" id="Phobius"/>
    </source>
</evidence>
<keyword evidence="2" id="KW-0805">Transcription regulation</keyword>
<dbReference type="CDD" id="cd00067">
    <property type="entry name" value="GAL4"/>
    <property type="match status" value="1"/>
</dbReference>
<keyword evidence="10" id="KW-1185">Reference proteome</keyword>
<evidence type="ECO:0000256" key="6">
    <source>
        <dbReference type="SAM" id="MobiDB-lite"/>
    </source>
</evidence>
<dbReference type="STRING" id="1149755.A0A2J6RLN0"/>
<dbReference type="CDD" id="cd12148">
    <property type="entry name" value="fungal_TF_MHR"/>
    <property type="match status" value="1"/>
</dbReference>
<evidence type="ECO:0000256" key="4">
    <source>
        <dbReference type="ARBA" id="ARBA00023163"/>
    </source>
</evidence>
<accession>A0A2J6RLN0</accession>
<evidence type="ECO:0000256" key="5">
    <source>
        <dbReference type="ARBA" id="ARBA00023242"/>
    </source>
</evidence>
<feature type="region of interest" description="Disordered" evidence="6">
    <location>
        <begin position="114"/>
        <end position="144"/>
    </location>
</feature>
<keyword evidence="4" id="KW-0804">Transcription</keyword>
<dbReference type="AlphaFoldDB" id="A0A2J6RLN0"/>
<dbReference type="GO" id="GO:0005634">
    <property type="term" value="C:nucleus"/>
    <property type="evidence" value="ECO:0007669"/>
    <property type="project" value="UniProtKB-SubCell"/>
</dbReference>